<reference evidence="1" key="2">
    <citation type="journal article" date="2015" name="Data Brief">
        <title>Shoot transcriptome of the giant reed, Arundo donax.</title>
        <authorList>
            <person name="Barrero R.A."/>
            <person name="Guerrero F.D."/>
            <person name="Moolhuijzen P."/>
            <person name="Goolsby J.A."/>
            <person name="Tidwell J."/>
            <person name="Bellgard S.E."/>
            <person name="Bellgard M.I."/>
        </authorList>
    </citation>
    <scope>NUCLEOTIDE SEQUENCE</scope>
    <source>
        <tissue evidence="1">Shoot tissue taken approximately 20 cm above the soil surface</tissue>
    </source>
</reference>
<protein>
    <submittedName>
        <fullName evidence="1">Uncharacterized protein</fullName>
    </submittedName>
</protein>
<dbReference type="EMBL" id="GBRH01239601">
    <property type="protein sequence ID" value="JAD58294.1"/>
    <property type="molecule type" value="Transcribed_RNA"/>
</dbReference>
<accession>A0A0A9B2Q5</accession>
<evidence type="ECO:0000313" key="1">
    <source>
        <dbReference type="EMBL" id="JAD58294.1"/>
    </source>
</evidence>
<name>A0A0A9B2Q5_ARUDO</name>
<proteinExistence type="predicted"/>
<dbReference type="AlphaFoldDB" id="A0A0A9B2Q5"/>
<reference evidence="1" key="1">
    <citation type="submission" date="2014-09" db="EMBL/GenBank/DDBJ databases">
        <authorList>
            <person name="Magalhaes I.L.F."/>
            <person name="Oliveira U."/>
            <person name="Santos F.R."/>
            <person name="Vidigal T.H.D.A."/>
            <person name="Brescovit A.D."/>
            <person name="Santos A.J."/>
        </authorList>
    </citation>
    <scope>NUCLEOTIDE SEQUENCE</scope>
    <source>
        <tissue evidence="1">Shoot tissue taken approximately 20 cm above the soil surface</tissue>
    </source>
</reference>
<organism evidence="1">
    <name type="scientific">Arundo donax</name>
    <name type="common">Giant reed</name>
    <name type="synonym">Donax arundinaceus</name>
    <dbReference type="NCBI Taxonomy" id="35708"/>
    <lineage>
        <taxon>Eukaryota</taxon>
        <taxon>Viridiplantae</taxon>
        <taxon>Streptophyta</taxon>
        <taxon>Embryophyta</taxon>
        <taxon>Tracheophyta</taxon>
        <taxon>Spermatophyta</taxon>
        <taxon>Magnoliopsida</taxon>
        <taxon>Liliopsida</taxon>
        <taxon>Poales</taxon>
        <taxon>Poaceae</taxon>
        <taxon>PACMAD clade</taxon>
        <taxon>Arundinoideae</taxon>
        <taxon>Arundineae</taxon>
        <taxon>Arundo</taxon>
    </lineage>
</organism>
<sequence>MLEADMRLLNERTYSLCINHRPCRTCRSLLF</sequence>